<sequence>MENFQSLADKFLSISIATAAASVLFRSFKKLEGGKETDPAATLESADEDRGLKICDAFGDPLYVIGLRDFVHMDSSDTISTEELLKYKEEIAKTGGFDVDPPPNAYLHGVIQPVSDWDLEEGSEVLEMVKSFSKVAIDSYNNYHKKAFKFEKVVKSAWEMCCFLHYITFEAKEEDQPPETFQAVVEARETMVKSCWIKPKK</sequence>
<accession>A0ACB7WZ07</accession>
<organism evidence="1 2">
    <name type="scientific">Vaccinium darrowii</name>
    <dbReference type="NCBI Taxonomy" id="229202"/>
    <lineage>
        <taxon>Eukaryota</taxon>
        <taxon>Viridiplantae</taxon>
        <taxon>Streptophyta</taxon>
        <taxon>Embryophyta</taxon>
        <taxon>Tracheophyta</taxon>
        <taxon>Spermatophyta</taxon>
        <taxon>Magnoliopsida</taxon>
        <taxon>eudicotyledons</taxon>
        <taxon>Gunneridae</taxon>
        <taxon>Pentapetalae</taxon>
        <taxon>asterids</taxon>
        <taxon>Ericales</taxon>
        <taxon>Ericaceae</taxon>
        <taxon>Vaccinioideae</taxon>
        <taxon>Vaccinieae</taxon>
        <taxon>Vaccinium</taxon>
    </lineage>
</organism>
<evidence type="ECO:0000313" key="1">
    <source>
        <dbReference type="EMBL" id="KAH7833525.1"/>
    </source>
</evidence>
<gene>
    <name evidence="1" type="ORF">Vadar_007173</name>
</gene>
<keyword evidence="2" id="KW-1185">Reference proteome</keyword>
<dbReference type="Proteomes" id="UP000828048">
    <property type="component" value="Chromosome 2"/>
</dbReference>
<comment type="caution">
    <text evidence="1">The sequence shown here is derived from an EMBL/GenBank/DDBJ whole genome shotgun (WGS) entry which is preliminary data.</text>
</comment>
<reference evidence="1 2" key="1">
    <citation type="journal article" date="2021" name="Hortic Res">
        <title>High-quality reference genome and annotation aids understanding of berry development for evergreen blueberry (Vaccinium darrowii).</title>
        <authorList>
            <person name="Yu J."/>
            <person name="Hulse-Kemp A.M."/>
            <person name="Babiker E."/>
            <person name="Staton M."/>
        </authorList>
    </citation>
    <scope>NUCLEOTIDE SEQUENCE [LARGE SCALE GENOMIC DNA]</scope>
    <source>
        <strain evidence="2">cv. NJ 8807/NJ 8810</strain>
        <tissue evidence="1">Young leaf</tissue>
    </source>
</reference>
<dbReference type="EMBL" id="CM037152">
    <property type="protein sequence ID" value="KAH7833525.1"/>
    <property type="molecule type" value="Genomic_DNA"/>
</dbReference>
<name>A0ACB7WZ07_9ERIC</name>
<proteinExistence type="predicted"/>
<evidence type="ECO:0000313" key="2">
    <source>
        <dbReference type="Proteomes" id="UP000828048"/>
    </source>
</evidence>
<protein>
    <submittedName>
        <fullName evidence="1">Uncharacterized protein</fullName>
    </submittedName>
</protein>